<evidence type="ECO:0000256" key="4">
    <source>
        <dbReference type="ARBA" id="ARBA00023136"/>
    </source>
</evidence>
<evidence type="ECO:0000256" key="5">
    <source>
        <dbReference type="SAM" id="MobiDB-lite"/>
    </source>
</evidence>
<name>S4RR51_PETMA</name>
<organism evidence="8">
    <name type="scientific">Petromyzon marinus</name>
    <name type="common">Sea lamprey</name>
    <dbReference type="NCBI Taxonomy" id="7757"/>
    <lineage>
        <taxon>Eukaryota</taxon>
        <taxon>Metazoa</taxon>
        <taxon>Chordata</taxon>
        <taxon>Craniata</taxon>
        <taxon>Vertebrata</taxon>
        <taxon>Cyclostomata</taxon>
        <taxon>Hyperoartia</taxon>
        <taxon>Petromyzontiformes</taxon>
        <taxon>Petromyzontidae</taxon>
        <taxon>Petromyzon</taxon>
    </lineage>
</organism>
<dbReference type="SMART" id="SM00294">
    <property type="entry name" value="4.1m"/>
    <property type="match status" value="1"/>
</dbReference>
<evidence type="ECO:0000313" key="8">
    <source>
        <dbReference type="Ensembl" id="ENSPMAP00000007687.1"/>
    </source>
</evidence>
<keyword evidence="2 6" id="KW-0812">Transmembrane</keyword>
<keyword evidence="3 6" id="KW-1133">Transmembrane helix</keyword>
<dbReference type="GeneTree" id="ENSGT00940000164262"/>
<protein>
    <submittedName>
        <fullName evidence="8">Contactin associated protein 2a</fullName>
    </submittedName>
</protein>
<evidence type="ECO:0000256" key="1">
    <source>
        <dbReference type="ARBA" id="ARBA00004167"/>
    </source>
</evidence>
<accession>S4RR51</accession>
<dbReference type="PANTHER" id="PTHR47614">
    <property type="entry name" value="GLYCOPHORIN-C"/>
    <property type="match status" value="1"/>
</dbReference>
<proteinExistence type="predicted"/>
<feature type="transmembrane region" description="Helical" evidence="6">
    <location>
        <begin position="115"/>
        <end position="140"/>
    </location>
</feature>
<evidence type="ECO:0000259" key="7">
    <source>
        <dbReference type="SMART" id="SM00294"/>
    </source>
</evidence>
<reference evidence="8" key="2">
    <citation type="submission" date="2025-09" db="UniProtKB">
        <authorList>
            <consortium name="Ensembl"/>
        </authorList>
    </citation>
    <scope>IDENTIFICATION</scope>
</reference>
<evidence type="ECO:0000256" key="2">
    <source>
        <dbReference type="ARBA" id="ARBA00022692"/>
    </source>
</evidence>
<dbReference type="OMA" id="VESTCMA"/>
<feature type="domain" description="Neurexin/syndecan/glycophorin C" evidence="7">
    <location>
        <begin position="135"/>
        <end position="153"/>
    </location>
</feature>
<reference evidence="8" key="1">
    <citation type="submission" date="2025-08" db="UniProtKB">
        <authorList>
            <consortium name="Ensembl"/>
        </authorList>
    </citation>
    <scope>IDENTIFICATION</scope>
</reference>
<evidence type="ECO:0000256" key="3">
    <source>
        <dbReference type="ARBA" id="ARBA00022989"/>
    </source>
</evidence>
<feature type="region of interest" description="Disordered" evidence="5">
    <location>
        <begin position="157"/>
        <end position="181"/>
    </location>
</feature>
<dbReference type="InterPro" id="IPR003585">
    <property type="entry name" value="Neurexin-like"/>
</dbReference>
<evidence type="ECO:0000256" key="6">
    <source>
        <dbReference type="SAM" id="Phobius"/>
    </source>
</evidence>
<dbReference type="AlphaFoldDB" id="S4RR51"/>
<dbReference type="Ensembl" id="ENSPMAT00000007721.1">
    <property type="protein sequence ID" value="ENSPMAP00000007687.1"/>
    <property type="gene ID" value="ENSPMAG00000006972.1"/>
</dbReference>
<keyword evidence="4 6" id="KW-0472">Membrane</keyword>
<sequence>LDVSDHEVQQANVQGFVGCLSRVQFNSAAPLKAALRQRSLYIEQHSSSPAPIASPVFVQGRLVESTCMALSMTTVPPTTSTDLWSLPGIYSVSFDRGYDEEDGKPQSSPISSNTAVVGGVIAMSILVILCMLALIGRYLFHHKGTYRTNEAKGLEAASTTLQSEDPNFPESLSESRKEYLI</sequence>
<comment type="subcellular location">
    <subcellularLocation>
        <location evidence="1">Membrane</location>
        <topology evidence="1">Single-pass membrane protein</topology>
    </subcellularLocation>
</comment>
<dbReference type="GO" id="GO:0030863">
    <property type="term" value="C:cortical cytoskeleton"/>
    <property type="evidence" value="ECO:0007669"/>
    <property type="project" value="TreeGrafter"/>
</dbReference>
<dbReference type="InterPro" id="IPR042192">
    <property type="entry name" value="Glycophorin-C"/>
</dbReference>
<dbReference type="STRING" id="7757.ENSPMAP00000007687"/>
<dbReference type="HOGENOM" id="CLU_107204_0_0_1"/>
<dbReference type="PANTHER" id="PTHR47614:SF2">
    <property type="entry name" value="GLYCOPHORIN-C"/>
    <property type="match status" value="1"/>
</dbReference>
<dbReference type="GO" id="GO:0016020">
    <property type="term" value="C:membrane"/>
    <property type="evidence" value="ECO:0007669"/>
    <property type="project" value="UniProtKB-SubCell"/>
</dbReference>